<dbReference type="Gene3D" id="1.10.8.60">
    <property type="match status" value="1"/>
</dbReference>
<dbReference type="InterPro" id="IPR045199">
    <property type="entry name" value="ATAD2-like"/>
</dbReference>
<evidence type="ECO:0000259" key="6">
    <source>
        <dbReference type="SMART" id="SM00382"/>
    </source>
</evidence>
<dbReference type="GO" id="GO:0006337">
    <property type="term" value="P:nucleosome disassembly"/>
    <property type="evidence" value="ECO:0007669"/>
    <property type="project" value="TreeGrafter"/>
</dbReference>
<evidence type="ECO:0000256" key="3">
    <source>
        <dbReference type="ARBA" id="ARBA00022840"/>
    </source>
</evidence>
<comment type="similarity">
    <text evidence="1 5">Belongs to the AAA ATPase family.</text>
</comment>
<keyword evidence="2 5" id="KW-0547">Nucleotide-binding</keyword>
<evidence type="ECO:0000256" key="2">
    <source>
        <dbReference type="ARBA" id="ARBA00022741"/>
    </source>
</evidence>
<dbReference type="SUPFAM" id="SSF52540">
    <property type="entry name" value="P-loop containing nucleoside triphosphate hydrolases"/>
    <property type="match status" value="1"/>
</dbReference>
<reference evidence="7 8" key="1">
    <citation type="submission" date="2015-12" db="EMBL/GenBank/DDBJ databases">
        <title>The genome of Folsomia candida.</title>
        <authorList>
            <person name="Faddeeva A."/>
            <person name="Derks M.F."/>
            <person name="Anvar Y."/>
            <person name="Smit S."/>
            <person name="Van Straalen N."/>
            <person name="Roelofs D."/>
        </authorList>
    </citation>
    <scope>NUCLEOTIDE SEQUENCE [LARGE SCALE GENOMIC DNA]</scope>
    <source>
        <strain evidence="7 8">VU population</strain>
        <tissue evidence="7">Whole body</tissue>
    </source>
</reference>
<dbReference type="InterPro" id="IPR003960">
    <property type="entry name" value="ATPase_AAA_CS"/>
</dbReference>
<dbReference type="InterPro" id="IPR003959">
    <property type="entry name" value="ATPase_AAA_core"/>
</dbReference>
<dbReference type="Pfam" id="PF00004">
    <property type="entry name" value="AAA"/>
    <property type="match status" value="1"/>
</dbReference>
<dbReference type="GO" id="GO:0005524">
    <property type="term" value="F:ATP binding"/>
    <property type="evidence" value="ECO:0007669"/>
    <property type="project" value="UniProtKB-KW"/>
</dbReference>
<dbReference type="GO" id="GO:0045815">
    <property type="term" value="P:transcription initiation-coupled chromatin remodeling"/>
    <property type="evidence" value="ECO:0007669"/>
    <property type="project" value="TreeGrafter"/>
</dbReference>
<keyword evidence="8" id="KW-1185">Reference proteome</keyword>
<dbReference type="PANTHER" id="PTHR23069:SF0">
    <property type="entry name" value="TAT-BINDING HOMOLOG 7"/>
    <property type="match status" value="1"/>
</dbReference>
<dbReference type="EMBL" id="LNIX01000034">
    <property type="protein sequence ID" value="OXA40269.1"/>
    <property type="molecule type" value="Genomic_DNA"/>
</dbReference>
<keyword evidence="4" id="KW-0103">Bromodomain</keyword>
<dbReference type="InterPro" id="IPR003593">
    <property type="entry name" value="AAA+_ATPase"/>
</dbReference>
<comment type="caution">
    <text evidence="7">The sequence shown here is derived from an EMBL/GenBank/DDBJ whole genome shotgun (WGS) entry which is preliminary data.</text>
</comment>
<dbReference type="STRING" id="158441.A0A226D4W5"/>
<dbReference type="PROSITE" id="PS51257">
    <property type="entry name" value="PROKAR_LIPOPROTEIN"/>
    <property type="match status" value="1"/>
</dbReference>
<accession>A0A226D4W5</accession>
<dbReference type="AlphaFoldDB" id="A0A226D4W5"/>
<proteinExistence type="inferred from homology"/>
<dbReference type="OrthoDB" id="5421at2759"/>
<dbReference type="Proteomes" id="UP000198287">
    <property type="component" value="Unassembled WGS sequence"/>
</dbReference>
<evidence type="ECO:0000256" key="4">
    <source>
        <dbReference type="ARBA" id="ARBA00023117"/>
    </source>
</evidence>
<dbReference type="InterPro" id="IPR041569">
    <property type="entry name" value="AAA_lid_3"/>
</dbReference>
<dbReference type="GO" id="GO:0006334">
    <property type="term" value="P:nucleosome assembly"/>
    <property type="evidence" value="ECO:0007669"/>
    <property type="project" value="TreeGrafter"/>
</dbReference>
<evidence type="ECO:0000313" key="8">
    <source>
        <dbReference type="Proteomes" id="UP000198287"/>
    </source>
</evidence>
<dbReference type="FunFam" id="3.40.50.300:FF:000061">
    <property type="entry name" value="ATPase family, AAA domain-containing 2"/>
    <property type="match status" value="1"/>
</dbReference>
<dbReference type="PANTHER" id="PTHR23069">
    <property type="entry name" value="AAA DOMAIN-CONTAINING"/>
    <property type="match status" value="1"/>
</dbReference>
<protein>
    <submittedName>
        <fullName evidence="7">ATPase family AAA domain-containing protein 2</fullName>
    </submittedName>
</protein>
<evidence type="ECO:0000313" key="7">
    <source>
        <dbReference type="EMBL" id="OXA40269.1"/>
    </source>
</evidence>
<organism evidence="7 8">
    <name type="scientific">Folsomia candida</name>
    <name type="common">Springtail</name>
    <dbReference type="NCBI Taxonomy" id="158441"/>
    <lineage>
        <taxon>Eukaryota</taxon>
        <taxon>Metazoa</taxon>
        <taxon>Ecdysozoa</taxon>
        <taxon>Arthropoda</taxon>
        <taxon>Hexapoda</taxon>
        <taxon>Collembola</taxon>
        <taxon>Entomobryomorpha</taxon>
        <taxon>Isotomoidea</taxon>
        <taxon>Isotomidae</taxon>
        <taxon>Proisotominae</taxon>
        <taxon>Folsomia</taxon>
    </lineage>
</organism>
<dbReference type="InterPro" id="IPR027417">
    <property type="entry name" value="P-loop_NTPase"/>
</dbReference>
<keyword evidence="3 5" id="KW-0067">ATP-binding</keyword>
<evidence type="ECO:0000256" key="1">
    <source>
        <dbReference type="ARBA" id="ARBA00006914"/>
    </source>
</evidence>
<dbReference type="GO" id="GO:0005634">
    <property type="term" value="C:nucleus"/>
    <property type="evidence" value="ECO:0007669"/>
    <property type="project" value="TreeGrafter"/>
</dbReference>
<gene>
    <name evidence="7" type="ORF">Fcan01_24963</name>
</gene>
<dbReference type="PROSITE" id="PS00674">
    <property type="entry name" value="AAA"/>
    <property type="match status" value="1"/>
</dbReference>
<sequence length="695" mass="75749">MAGKLLKRDHIEILCQEVYQTAINTQIQGSSSSCSCCKCPPTAPKFPSVSDWQAGFKAFVELKTPFDVSTTPVAETSNCSDFNAAMPHSDASMEGLSFSKIGGLAAQIQVLTENIITPLRNKDKLKELGWEVEPVRGFIFHGPPGTGKTLLGKTLAAELSRLQGGKKFSFFYHKGTDCFAKYVGKTEAKLRSIFANAEANKPAIIFMDEIDGLCSARDENSASNFKFYNGVVTTMLGLMDNLPRGEVFVIAATNRLTSLDPALRRPGRFDKSIAFQAPKKDGRKSIMQIHTANWDIKSKLDETFLDELSEMTGGYTGADLEQVCRQAFVFAMKRHIAAKNCPLPLPEKNAEKGPEVEGPKSKFDGLIVQKQEWYSAVKAVPPSGTSHFGNAVISDKPIPASAAAALKDDVDEITARLAYFIKPDESGTGIVKSSPKSGGGGVLNTFLIWGSDAKQKGSSFVKSDRQSLFSSPGFSSVIAAKMEILPLGVGLGVVKIYIAAIFNHVLNPGEDKVAVLYVPGIDQLLNPKIGKAWEMKEHEQILNSFEMMRGEKVLLIGTAAGSPDQMSDKVQVLFRGLHNSRHYEITPPNGTQIRQVFARISEKIPSMAFQKIITKLGGSTSQKGTGNDFTRKNLSLYDLLDFEVEVTQICGKFDDLTTGKAMDDVCFALDKATDAFCSYLDGQEKYKSALCGMYT</sequence>
<dbReference type="Pfam" id="PF17862">
    <property type="entry name" value="AAA_lid_3"/>
    <property type="match status" value="1"/>
</dbReference>
<feature type="domain" description="AAA+ ATPase" evidence="6">
    <location>
        <begin position="134"/>
        <end position="279"/>
    </location>
</feature>
<dbReference type="SMART" id="SM00382">
    <property type="entry name" value="AAA"/>
    <property type="match status" value="1"/>
</dbReference>
<dbReference type="GO" id="GO:0042393">
    <property type="term" value="F:histone binding"/>
    <property type="evidence" value="ECO:0007669"/>
    <property type="project" value="TreeGrafter"/>
</dbReference>
<name>A0A226D4W5_FOLCA</name>
<evidence type="ECO:0000256" key="5">
    <source>
        <dbReference type="RuleBase" id="RU003651"/>
    </source>
</evidence>
<dbReference type="GO" id="GO:0003682">
    <property type="term" value="F:chromatin binding"/>
    <property type="evidence" value="ECO:0007669"/>
    <property type="project" value="TreeGrafter"/>
</dbReference>
<dbReference type="GO" id="GO:0016887">
    <property type="term" value="F:ATP hydrolysis activity"/>
    <property type="evidence" value="ECO:0007669"/>
    <property type="project" value="InterPro"/>
</dbReference>
<dbReference type="Gene3D" id="3.40.50.300">
    <property type="entry name" value="P-loop containing nucleotide triphosphate hydrolases"/>
    <property type="match status" value="1"/>
</dbReference>